<dbReference type="AlphaFoldDB" id="A0AAJ0LDT3"/>
<dbReference type="Pfam" id="PF13479">
    <property type="entry name" value="AAA_24"/>
    <property type="match status" value="1"/>
</dbReference>
<protein>
    <submittedName>
        <fullName evidence="1">Phage NTP-binding protein</fullName>
    </submittedName>
</protein>
<evidence type="ECO:0000313" key="2">
    <source>
        <dbReference type="Proteomes" id="UP000050828"/>
    </source>
</evidence>
<dbReference type="GeneID" id="49610586"/>
<dbReference type="Proteomes" id="UP000050828">
    <property type="component" value="Unassembled WGS sequence"/>
</dbReference>
<dbReference type="RefSeq" id="WP_056966822.1">
    <property type="nucleotide sequence ID" value="NZ_AZDL01000070.1"/>
</dbReference>
<comment type="caution">
    <text evidence="1">The sequence shown here is derived from an EMBL/GenBank/DDBJ whole genome shotgun (WGS) entry which is preliminary data.</text>
</comment>
<accession>A0AAJ0LDT3</accession>
<gene>
    <name evidence="1" type="ORF">FC08_GL001545</name>
</gene>
<proteinExistence type="predicted"/>
<reference evidence="1 2" key="1">
    <citation type="journal article" date="2015" name="Genome Announc.">
        <title>Expanding the biotechnology potential of lactobacilli through comparative genomics of 213 strains and associated genera.</title>
        <authorList>
            <person name="Sun Z."/>
            <person name="Harris H.M."/>
            <person name="McCann A."/>
            <person name="Guo C."/>
            <person name="Argimon S."/>
            <person name="Zhang W."/>
            <person name="Yang X."/>
            <person name="Jeffery I.B."/>
            <person name="Cooney J.C."/>
            <person name="Kagawa T.F."/>
            <person name="Liu W."/>
            <person name="Song Y."/>
            <person name="Salvetti E."/>
            <person name="Wrobel A."/>
            <person name="Rasinkangas P."/>
            <person name="Parkhill J."/>
            <person name="Rea M.C."/>
            <person name="O'Sullivan O."/>
            <person name="Ritari J."/>
            <person name="Douillard F.P."/>
            <person name="Paul Ross R."/>
            <person name="Yang R."/>
            <person name="Briner A.E."/>
            <person name="Felis G.E."/>
            <person name="de Vos W.M."/>
            <person name="Barrangou R."/>
            <person name="Klaenhammer T.R."/>
            <person name="Caufield P.W."/>
            <person name="Cui Y."/>
            <person name="Zhang H."/>
            <person name="O'Toole P.W."/>
        </authorList>
    </citation>
    <scope>NUCLEOTIDE SEQUENCE [LARGE SCALE GENOMIC DNA]</scope>
    <source>
        <strain evidence="1 2">DSM 20019</strain>
    </source>
</reference>
<organism evidence="1 2">
    <name type="scientific">Latilactobacillus curvatus JCM 1096 = DSM 20019</name>
    <dbReference type="NCBI Taxonomy" id="1293592"/>
    <lineage>
        <taxon>Bacteria</taxon>
        <taxon>Bacillati</taxon>
        <taxon>Bacillota</taxon>
        <taxon>Bacilli</taxon>
        <taxon>Lactobacillales</taxon>
        <taxon>Lactobacillaceae</taxon>
        <taxon>Latilactobacillus</taxon>
    </lineage>
</organism>
<dbReference type="EMBL" id="AZDL01000070">
    <property type="protein sequence ID" value="KRK90388.1"/>
    <property type="molecule type" value="Genomic_DNA"/>
</dbReference>
<name>A0AAJ0LDT3_LATCU</name>
<sequence length="241" mass="26880">MSILPENKPHKPNGTPRNFFIWGDTMSGKSFLATRFPETIVLSTDDNEKNSGTRPTIPLANVRDSRGKLTTSVIDTLDESILALKTEANSYKTVVIDVIEDVCTLIEQSICIENGVKTIGDIPFGKGWSLFNTTLQQLILDLKGLPMNIVYISREDSRTEDNVTKPVPALKQKYYNVVNGNCDLVIRTQHIGKNYIRTATDIRKQYKASEISDEHILRILQAIPGALVKETVTTTNNKDGK</sequence>
<evidence type="ECO:0000313" key="1">
    <source>
        <dbReference type="EMBL" id="KRK90388.1"/>
    </source>
</evidence>